<sequence>MLHGVSHSEGTDDDTGDEEDSSSGSDSQESDYNPFANGLDSADVRLALTVDALVDESLDKYYNNLIKFMNKILGLPVKLQNTLFQYFTEALNAVIKQAKKACRYDLGILALRSGCDL</sequence>
<name>A0AAV4X9Y8_9ARAC</name>
<protein>
    <submittedName>
        <fullName evidence="3">Protein strawberry notch 1</fullName>
    </submittedName>
</protein>
<dbReference type="Proteomes" id="UP001054837">
    <property type="component" value="Unassembled WGS sequence"/>
</dbReference>
<feature type="compositionally biased region" description="Low complexity" evidence="1">
    <location>
        <begin position="22"/>
        <end position="31"/>
    </location>
</feature>
<evidence type="ECO:0000313" key="3">
    <source>
        <dbReference type="EMBL" id="GIY90719.1"/>
    </source>
</evidence>
<dbReference type="EMBL" id="BPLQ01015719">
    <property type="protein sequence ID" value="GIY90719.1"/>
    <property type="molecule type" value="Genomic_DNA"/>
</dbReference>
<feature type="region of interest" description="Disordered" evidence="1">
    <location>
        <begin position="1"/>
        <end position="38"/>
    </location>
</feature>
<comment type="caution">
    <text evidence="3">The sequence shown here is derived from an EMBL/GenBank/DDBJ whole genome shotgun (WGS) entry which is preliminary data.</text>
</comment>
<evidence type="ECO:0000259" key="2">
    <source>
        <dbReference type="Pfam" id="PF13871"/>
    </source>
</evidence>
<dbReference type="PANTHER" id="PTHR12706">
    <property type="entry name" value="STRAWBERRY NOTCH-RELATED"/>
    <property type="match status" value="1"/>
</dbReference>
<dbReference type="InterPro" id="IPR026741">
    <property type="entry name" value="SNO"/>
</dbReference>
<gene>
    <name evidence="3" type="primary">Sbno1</name>
    <name evidence="3" type="ORF">CDAR_75561</name>
</gene>
<dbReference type="InterPro" id="IPR026937">
    <property type="entry name" value="SBNO_Helicase_C_dom"/>
</dbReference>
<keyword evidence="4" id="KW-1185">Reference proteome</keyword>
<accession>A0AAV4X9Y8</accession>
<organism evidence="3 4">
    <name type="scientific">Caerostris darwini</name>
    <dbReference type="NCBI Taxonomy" id="1538125"/>
    <lineage>
        <taxon>Eukaryota</taxon>
        <taxon>Metazoa</taxon>
        <taxon>Ecdysozoa</taxon>
        <taxon>Arthropoda</taxon>
        <taxon>Chelicerata</taxon>
        <taxon>Arachnida</taxon>
        <taxon>Araneae</taxon>
        <taxon>Araneomorphae</taxon>
        <taxon>Entelegynae</taxon>
        <taxon>Araneoidea</taxon>
        <taxon>Araneidae</taxon>
        <taxon>Caerostris</taxon>
    </lineage>
</organism>
<dbReference type="PANTHER" id="PTHR12706:SF30">
    <property type="entry name" value="PROTEIN STRAWBERRY NOTCH-RELATED"/>
    <property type="match status" value="1"/>
</dbReference>
<dbReference type="GO" id="GO:0042393">
    <property type="term" value="F:histone binding"/>
    <property type="evidence" value="ECO:0007669"/>
    <property type="project" value="TreeGrafter"/>
</dbReference>
<feature type="compositionally biased region" description="Acidic residues" evidence="1">
    <location>
        <begin position="11"/>
        <end position="21"/>
    </location>
</feature>
<evidence type="ECO:0000313" key="4">
    <source>
        <dbReference type="Proteomes" id="UP001054837"/>
    </source>
</evidence>
<evidence type="ECO:0000256" key="1">
    <source>
        <dbReference type="SAM" id="MobiDB-lite"/>
    </source>
</evidence>
<feature type="domain" description="Strawberry notch helicase C" evidence="2">
    <location>
        <begin position="50"/>
        <end position="109"/>
    </location>
</feature>
<dbReference type="GO" id="GO:0006355">
    <property type="term" value="P:regulation of DNA-templated transcription"/>
    <property type="evidence" value="ECO:0007669"/>
    <property type="project" value="InterPro"/>
</dbReference>
<dbReference type="GO" id="GO:0005634">
    <property type="term" value="C:nucleus"/>
    <property type="evidence" value="ECO:0007669"/>
    <property type="project" value="TreeGrafter"/>
</dbReference>
<proteinExistence type="predicted"/>
<reference evidence="3 4" key="1">
    <citation type="submission" date="2021-06" db="EMBL/GenBank/DDBJ databases">
        <title>Caerostris darwini draft genome.</title>
        <authorList>
            <person name="Kono N."/>
            <person name="Arakawa K."/>
        </authorList>
    </citation>
    <scope>NUCLEOTIDE SEQUENCE [LARGE SCALE GENOMIC DNA]</scope>
</reference>
<dbReference type="GO" id="GO:0031490">
    <property type="term" value="F:chromatin DNA binding"/>
    <property type="evidence" value="ECO:0007669"/>
    <property type="project" value="TreeGrafter"/>
</dbReference>
<dbReference type="Pfam" id="PF13871">
    <property type="entry name" value="Helicase_C_4"/>
    <property type="match status" value="1"/>
</dbReference>
<dbReference type="AlphaFoldDB" id="A0AAV4X9Y8"/>